<evidence type="ECO:0000313" key="3">
    <source>
        <dbReference type="Proteomes" id="UP001596443"/>
    </source>
</evidence>
<dbReference type="Proteomes" id="UP001596443">
    <property type="component" value="Unassembled WGS sequence"/>
</dbReference>
<sequence length="458" mass="51295">MTEALNALALQAIDKLDDRGIDYCVLRNFEFLTGAEVDGDVDILAPATACRAVDSALTGLGFQRGRGDTSQQTTYLKFHVPSRRLLVLDFYWDAPTYNGIPIIDGARTMERARRHEGVRVPSEEDLFVELLFHGALNKNGFRREYEETLRNLADRVSEEQVLTHASAVFGQIGRYAARGALNGNLDRAVRLKWPLVGVALVRHPSRVQRFVWNLVVRREIVIPLKRGLKTYDPTETVFVIAILGPDGAGKTTVTDNVATVLREAGFQVTRAQLGTYNAQSVPLRFGKTVLQRVGDWRTRLKRLVNISPQTEESDHENDHGQSGPESLPAKRPSWKSGFHIADIAVRLLSARSQTHGVLVADRFVHDVVAYDDFDSHPERTFQLFEGTAFTGVVLGGDARTIADRSEYDRRSIERMLADFEQLDLEQVDATQDIDSVVDDVLEAVFRDGEVLAYSNYVR</sequence>
<dbReference type="AlphaFoldDB" id="A0ABD5TCK0"/>
<name>A0ABD5TCK0_9EURY</name>
<comment type="caution">
    <text evidence="2">The sequence shown here is derived from an EMBL/GenBank/DDBJ whole genome shotgun (WGS) entry which is preliminary data.</text>
</comment>
<dbReference type="EMBL" id="JBHSWX010000012">
    <property type="protein sequence ID" value="MFC6787157.1"/>
    <property type="molecule type" value="Genomic_DNA"/>
</dbReference>
<evidence type="ECO:0008006" key="4">
    <source>
        <dbReference type="Google" id="ProtNLM"/>
    </source>
</evidence>
<accession>A0ABD5TCK0</accession>
<protein>
    <recommendedName>
        <fullName evidence="4">Thymidylate kinase</fullName>
    </recommendedName>
</protein>
<dbReference type="InterPro" id="IPR027417">
    <property type="entry name" value="P-loop_NTPase"/>
</dbReference>
<gene>
    <name evidence="2" type="ORF">ACFQFD_14480</name>
</gene>
<organism evidence="2 3">
    <name type="scientific">Halobaculum halobium</name>
    <dbReference type="NCBI Taxonomy" id="3032281"/>
    <lineage>
        <taxon>Archaea</taxon>
        <taxon>Methanobacteriati</taxon>
        <taxon>Methanobacteriota</taxon>
        <taxon>Stenosarchaea group</taxon>
        <taxon>Halobacteria</taxon>
        <taxon>Halobacteriales</taxon>
        <taxon>Haloferacaceae</taxon>
        <taxon>Halobaculum</taxon>
    </lineage>
</organism>
<dbReference type="RefSeq" id="WP_284061337.1">
    <property type="nucleotide sequence ID" value="NZ_CP126158.1"/>
</dbReference>
<dbReference type="GeneID" id="81210269"/>
<keyword evidence="3" id="KW-1185">Reference proteome</keyword>
<reference evidence="2 3" key="1">
    <citation type="journal article" date="2019" name="Int. J. Syst. Evol. Microbiol.">
        <title>The Global Catalogue of Microorganisms (GCM) 10K type strain sequencing project: providing services to taxonomists for standard genome sequencing and annotation.</title>
        <authorList>
            <consortium name="The Broad Institute Genomics Platform"/>
            <consortium name="The Broad Institute Genome Sequencing Center for Infectious Disease"/>
            <person name="Wu L."/>
            <person name="Ma J."/>
        </authorList>
    </citation>
    <scope>NUCLEOTIDE SEQUENCE [LARGE SCALE GENOMIC DNA]</scope>
    <source>
        <strain evidence="2 3">SYNS20</strain>
    </source>
</reference>
<dbReference type="SUPFAM" id="SSF52540">
    <property type="entry name" value="P-loop containing nucleoside triphosphate hydrolases"/>
    <property type="match status" value="1"/>
</dbReference>
<proteinExistence type="predicted"/>
<evidence type="ECO:0000313" key="2">
    <source>
        <dbReference type="EMBL" id="MFC6787157.1"/>
    </source>
</evidence>
<dbReference type="Gene3D" id="3.40.50.300">
    <property type="entry name" value="P-loop containing nucleotide triphosphate hydrolases"/>
    <property type="match status" value="1"/>
</dbReference>
<evidence type="ECO:0000256" key="1">
    <source>
        <dbReference type="SAM" id="MobiDB-lite"/>
    </source>
</evidence>
<feature type="region of interest" description="Disordered" evidence="1">
    <location>
        <begin position="307"/>
        <end position="332"/>
    </location>
</feature>